<feature type="region of interest" description="Disordered" evidence="1">
    <location>
        <begin position="27"/>
        <end position="47"/>
    </location>
</feature>
<proteinExistence type="predicted"/>
<dbReference type="AlphaFoldDB" id="D6ANH8"/>
<reference evidence="3" key="2">
    <citation type="submission" date="2008-12" db="EMBL/GenBank/DDBJ databases">
        <title>Annotation of Streptomyces roseosporus strain NRRL 15998.</title>
        <authorList>
            <consortium name="The Broad Institute Genome Sequencing Platform"/>
            <consortium name="Broad Institute Microbial Sequencing Center"/>
            <person name="Fischbach M."/>
            <person name="Ward D."/>
            <person name="Young S."/>
            <person name="Kodira C.D."/>
            <person name="Zeng Q."/>
            <person name="Koehrsen M."/>
            <person name="Godfrey P."/>
            <person name="Alvarado L."/>
            <person name="Berlin A.M."/>
            <person name="Borenstein D."/>
            <person name="Chen Z."/>
            <person name="Engels R."/>
            <person name="Freedman E."/>
            <person name="Gellesch M."/>
            <person name="Goldberg J."/>
            <person name="Griggs A."/>
            <person name="Gujja S."/>
            <person name="Heiman D.I."/>
            <person name="Hepburn T.A."/>
            <person name="Howarth C."/>
            <person name="Jen D."/>
            <person name="Larson L."/>
            <person name="Lewis B."/>
            <person name="Mehta T."/>
            <person name="Park D."/>
            <person name="Pearson M."/>
            <person name="Roberts A."/>
            <person name="Saif S."/>
            <person name="Shea T.D."/>
            <person name="Shenoy N."/>
            <person name="Sisk P."/>
            <person name="Stolte C."/>
            <person name="Sykes S.N."/>
            <person name="Walk T."/>
            <person name="White J."/>
            <person name="Yandava C."/>
            <person name="Straight P."/>
            <person name="Clardy J."/>
            <person name="Hung D."/>
            <person name="Kolter R."/>
            <person name="Mekalanos J."/>
            <person name="Walker S."/>
            <person name="Walsh C.T."/>
            <person name="Wieland B.L.C."/>
            <person name="Ilzarbe M."/>
            <person name="Galagan J."/>
            <person name="Nusbaum C."/>
            <person name="Birren B."/>
        </authorList>
    </citation>
    <scope>NUCLEOTIDE SEQUENCE [LARGE SCALE GENOMIC DNA]</scope>
    <source>
        <strain evidence="3">NRRL 15998</strain>
    </source>
</reference>
<sequence>MRGGPEWSGRFALVSILPADPAPYGRRTGWKRRAGRSTPPSADRLMRGWPDRVTMEGFTQVSDGT</sequence>
<organism evidence="2 3">
    <name type="scientific">Streptomyces filamentosus NRRL 15998</name>
    <dbReference type="NCBI Taxonomy" id="457431"/>
    <lineage>
        <taxon>Bacteria</taxon>
        <taxon>Bacillati</taxon>
        <taxon>Actinomycetota</taxon>
        <taxon>Actinomycetes</taxon>
        <taxon>Kitasatosporales</taxon>
        <taxon>Streptomycetaceae</taxon>
        <taxon>Streptomyces</taxon>
    </lineage>
</organism>
<evidence type="ECO:0000313" key="2">
    <source>
        <dbReference type="EMBL" id="EFE75585.2"/>
    </source>
</evidence>
<reference evidence="3" key="1">
    <citation type="submission" date="2008-10" db="EMBL/GenBank/DDBJ databases">
        <authorList>
            <person name="Molnar K."/>
        </authorList>
    </citation>
    <scope>NUCLEOTIDE SEQUENCE [LARGE SCALE GENOMIC DNA]</scope>
    <source>
        <strain evidence="3">NRRL 15998</strain>
    </source>
</reference>
<name>D6ANH8_STRFL</name>
<protein>
    <submittedName>
        <fullName evidence="2">Predicted protein</fullName>
    </submittedName>
</protein>
<dbReference type="EMBL" id="DS999644">
    <property type="protein sequence ID" value="EFE75585.2"/>
    <property type="molecule type" value="Genomic_DNA"/>
</dbReference>
<accession>D6ANH8</accession>
<evidence type="ECO:0000313" key="3">
    <source>
        <dbReference type="Proteomes" id="UP000003986"/>
    </source>
</evidence>
<gene>
    <name evidence="2" type="ORF">SSGG_02952</name>
</gene>
<dbReference type="Proteomes" id="UP000003986">
    <property type="component" value="Unassembled WGS sequence"/>
</dbReference>
<evidence type="ECO:0000256" key="1">
    <source>
        <dbReference type="SAM" id="MobiDB-lite"/>
    </source>
</evidence>